<feature type="transmembrane region" description="Helical" evidence="1">
    <location>
        <begin position="93"/>
        <end position="113"/>
    </location>
</feature>
<keyword evidence="3" id="KW-1185">Reference proteome</keyword>
<dbReference type="Proteomes" id="UP001642540">
    <property type="component" value="Unassembled WGS sequence"/>
</dbReference>
<evidence type="ECO:0000256" key="1">
    <source>
        <dbReference type="SAM" id="Phobius"/>
    </source>
</evidence>
<evidence type="ECO:0008006" key="4">
    <source>
        <dbReference type="Google" id="ProtNLM"/>
    </source>
</evidence>
<dbReference type="EMBL" id="CAXLJM020000076">
    <property type="protein sequence ID" value="CAL8129291.1"/>
    <property type="molecule type" value="Genomic_DNA"/>
</dbReference>
<feature type="transmembrane region" description="Helical" evidence="1">
    <location>
        <begin position="57"/>
        <end position="81"/>
    </location>
</feature>
<keyword evidence="1" id="KW-1133">Transmembrane helix</keyword>
<reference evidence="2 3" key="1">
    <citation type="submission" date="2024-08" db="EMBL/GenBank/DDBJ databases">
        <authorList>
            <person name="Cucini C."/>
            <person name="Frati F."/>
        </authorList>
    </citation>
    <scope>NUCLEOTIDE SEQUENCE [LARGE SCALE GENOMIC DNA]</scope>
</reference>
<name>A0ABP1RJV9_9HEXA</name>
<feature type="transmembrane region" description="Helical" evidence="1">
    <location>
        <begin position="193"/>
        <end position="220"/>
    </location>
</feature>
<feature type="transmembrane region" description="Helical" evidence="1">
    <location>
        <begin position="378"/>
        <end position="397"/>
    </location>
</feature>
<proteinExistence type="predicted"/>
<sequence length="400" mass="44548">MGLKEAALRVLAIAQKNPAPLPLFIISDPRNVHHTLVPNARFFNSKSQRIAWKFGKFGLIFLAASVICLRIIPLAATISLAEGTNLINTLEELGVHSFLIALCFLIISSYFTIEKNLVELCFILNEALKLLDFTSRKGFSTNSTKGAIETFIYGVGVIFCVAPGFIFLLPFLRAYDPIQWTLLRYFNFGANCYPLKICAGIIYTVLVAPACPVLLVVILLCGTCLDCCQRVSSTLLSVLATGNSKLATKSRSFLFTRKLKLYQKLRIFLTIFNSVFKEFGTVGVGTCIQISIWCSTILITMRGILPLALCINCGLFLVCAGGILFFFIRLAGSSHTNGSKFRRTWRWYCMKKYERVKLRSCPQIGFALYPAVKHISQYTALLISNLILNYTATFVILKSA</sequence>
<keyword evidence="1" id="KW-0812">Transmembrane</keyword>
<accession>A0ABP1RJV9</accession>
<evidence type="ECO:0000313" key="2">
    <source>
        <dbReference type="EMBL" id="CAL8129291.1"/>
    </source>
</evidence>
<evidence type="ECO:0000313" key="3">
    <source>
        <dbReference type="Proteomes" id="UP001642540"/>
    </source>
</evidence>
<protein>
    <recommendedName>
        <fullName evidence="4">Odorant receptor</fullName>
    </recommendedName>
</protein>
<keyword evidence="1" id="KW-0472">Membrane</keyword>
<gene>
    <name evidence="2" type="ORF">ODALV1_LOCUS23052</name>
</gene>
<organism evidence="2 3">
    <name type="scientific">Orchesella dallaii</name>
    <dbReference type="NCBI Taxonomy" id="48710"/>
    <lineage>
        <taxon>Eukaryota</taxon>
        <taxon>Metazoa</taxon>
        <taxon>Ecdysozoa</taxon>
        <taxon>Arthropoda</taxon>
        <taxon>Hexapoda</taxon>
        <taxon>Collembola</taxon>
        <taxon>Entomobryomorpha</taxon>
        <taxon>Entomobryoidea</taxon>
        <taxon>Orchesellidae</taxon>
        <taxon>Orchesellinae</taxon>
        <taxon>Orchesella</taxon>
    </lineage>
</organism>
<comment type="caution">
    <text evidence="2">The sequence shown here is derived from an EMBL/GenBank/DDBJ whole genome shotgun (WGS) entry which is preliminary data.</text>
</comment>
<feature type="transmembrane region" description="Helical" evidence="1">
    <location>
        <begin position="304"/>
        <end position="328"/>
    </location>
</feature>
<feature type="transmembrane region" description="Helical" evidence="1">
    <location>
        <begin position="151"/>
        <end position="173"/>
    </location>
</feature>